<dbReference type="InterPro" id="IPR011989">
    <property type="entry name" value="ARM-like"/>
</dbReference>
<evidence type="ECO:0000313" key="3">
    <source>
        <dbReference type="Proteomes" id="UP001500466"/>
    </source>
</evidence>
<accession>A0ABP9HME0</accession>
<feature type="compositionally biased region" description="Polar residues" evidence="1">
    <location>
        <begin position="1"/>
        <end position="13"/>
    </location>
</feature>
<evidence type="ECO:0000256" key="1">
    <source>
        <dbReference type="SAM" id="MobiDB-lite"/>
    </source>
</evidence>
<keyword evidence="3" id="KW-1185">Reference proteome</keyword>
<proteinExistence type="predicted"/>
<organism evidence="2 3">
    <name type="scientific">Yinghuangia aomiensis</name>
    <dbReference type="NCBI Taxonomy" id="676205"/>
    <lineage>
        <taxon>Bacteria</taxon>
        <taxon>Bacillati</taxon>
        <taxon>Actinomycetota</taxon>
        <taxon>Actinomycetes</taxon>
        <taxon>Kitasatosporales</taxon>
        <taxon>Streptomycetaceae</taxon>
        <taxon>Yinghuangia</taxon>
    </lineage>
</organism>
<dbReference type="Gene3D" id="1.25.10.10">
    <property type="entry name" value="Leucine-rich Repeat Variant"/>
    <property type="match status" value="1"/>
</dbReference>
<dbReference type="RefSeq" id="WP_345677471.1">
    <property type="nucleotide sequence ID" value="NZ_BAABHS010000016.1"/>
</dbReference>
<comment type="caution">
    <text evidence="2">The sequence shown here is derived from an EMBL/GenBank/DDBJ whole genome shotgun (WGS) entry which is preliminary data.</text>
</comment>
<feature type="region of interest" description="Disordered" evidence="1">
    <location>
        <begin position="1"/>
        <end position="47"/>
    </location>
</feature>
<dbReference type="Proteomes" id="UP001500466">
    <property type="component" value="Unassembled WGS sequence"/>
</dbReference>
<protein>
    <recommendedName>
        <fullName evidence="4">HEAT repeat-containing protein</fullName>
    </recommendedName>
</protein>
<evidence type="ECO:0000313" key="2">
    <source>
        <dbReference type="EMBL" id="GAA4973914.1"/>
    </source>
</evidence>
<evidence type="ECO:0008006" key="4">
    <source>
        <dbReference type="Google" id="ProtNLM"/>
    </source>
</evidence>
<reference evidence="3" key="1">
    <citation type="journal article" date="2019" name="Int. J. Syst. Evol. Microbiol.">
        <title>The Global Catalogue of Microorganisms (GCM) 10K type strain sequencing project: providing services to taxonomists for standard genome sequencing and annotation.</title>
        <authorList>
            <consortium name="The Broad Institute Genomics Platform"/>
            <consortium name="The Broad Institute Genome Sequencing Center for Infectious Disease"/>
            <person name="Wu L."/>
            <person name="Ma J."/>
        </authorList>
    </citation>
    <scope>NUCLEOTIDE SEQUENCE [LARGE SCALE GENOMIC DNA]</scope>
    <source>
        <strain evidence="3">JCM 17986</strain>
    </source>
</reference>
<dbReference type="Pfam" id="PF13646">
    <property type="entry name" value="HEAT_2"/>
    <property type="match status" value="1"/>
</dbReference>
<dbReference type="EMBL" id="BAABHS010000016">
    <property type="protein sequence ID" value="GAA4973914.1"/>
    <property type="molecule type" value="Genomic_DNA"/>
</dbReference>
<dbReference type="InterPro" id="IPR016024">
    <property type="entry name" value="ARM-type_fold"/>
</dbReference>
<gene>
    <name evidence="2" type="ORF">GCM10023205_45580</name>
</gene>
<name>A0ABP9HME0_9ACTN</name>
<sequence length="374" mass="39136">MATFRDGSSTTATDIRDLAPTTPVPASANRGTGNPTAPPQRDIHHRPRTADVDWPSLAHAYGPADDMPGLLAALRVPDAAARRRARRRLAGSVFHQGDRYSATAPTIPHLIAAADDPGTPDRERILRLVALLAVGYDDAHIPGGFDAVGLRAEAARIAARDVGEARLAMAAWVADAPNDDIRANRAYLLDVRDFAAERDQAAWALRCYDEALAGAPAYRRLLRDPDPSVRTAAAYLLGWFPEDAAATIPLLAARAAADPDGTAAATAALAASLLGGGTAVAPWAVRTLADTAAADREDPATRPTATRAAALALTLSAPPRPDETTQRAAAILTDLLTLPGAEDAPGPRDEVPRLPYLDGDWSALAAAVLGRPDS</sequence>
<dbReference type="SUPFAM" id="SSF48371">
    <property type="entry name" value="ARM repeat"/>
    <property type="match status" value="1"/>
</dbReference>